<evidence type="ECO:0000256" key="8">
    <source>
        <dbReference type="ARBA" id="ARBA00035359"/>
    </source>
</evidence>
<comment type="similarity">
    <text evidence="2">Belongs to the bacterial ribosomal protein bL19 family.</text>
</comment>
<dbReference type="EMBL" id="JASPKY010000929">
    <property type="protein sequence ID" value="KAK9680129.1"/>
    <property type="molecule type" value="Genomic_DNA"/>
</dbReference>
<dbReference type="SUPFAM" id="SSF50104">
    <property type="entry name" value="Translation proteins SH3-like domain"/>
    <property type="match status" value="1"/>
</dbReference>
<dbReference type="InterPro" id="IPR038657">
    <property type="entry name" value="Ribosomal_bL19_sf"/>
</dbReference>
<keyword evidence="6" id="KW-0687">Ribonucleoprotein</keyword>
<evidence type="ECO:0000256" key="7">
    <source>
        <dbReference type="ARBA" id="ARBA00035288"/>
    </source>
</evidence>
<accession>A0AAW1HU79</accession>
<evidence type="ECO:0000256" key="1">
    <source>
        <dbReference type="ARBA" id="ARBA00004173"/>
    </source>
</evidence>
<sequence>MINIISKYSLSLSTLTRTTNASKLLTNRTKTTAASNIVKKHKQDDNSKNALAEYRLIYPEFLPDPRIDFRNSVREKLERMDMISRRSQIDIPEFYVGCILAVTTSDKHNPAKNHRFVGICIQRSGCGLRANFLLRNVIDNQGVEVLYEMYDPTIIRIEVLRLEKRLDDELLYLRDAPQEYSTFDPNMEIEPHMEGAPVPINTIKVKLKPRPWLERWERKNLKGVEDLGLPERFYKRAGELATPWEKYDLMKQYMKTVPEEEQNQIFAEIQSELQNIEITRKKLKRKRTFLKPSKLA</sequence>
<comment type="subcellular location">
    <subcellularLocation>
        <location evidence="1">Mitochondrion</location>
    </subcellularLocation>
</comment>
<evidence type="ECO:0000256" key="6">
    <source>
        <dbReference type="ARBA" id="ARBA00023274"/>
    </source>
</evidence>
<dbReference type="AlphaFoldDB" id="A0AAW1HU79"/>
<dbReference type="Proteomes" id="UP001458880">
    <property type="component" value="Unassembled WGS sequence"/>
</dbReference>
<dbReference type="FunFam" id="2.30.30.790:FF:000002">
    <property type="entry name" value="39S ribosomal protein L19, mitochondrial"/>
    <property type="match status" value="1"/>
</dbReference>
<evidence type="ECO:0000256" key="5">
    <source>
        <dbReference type="ARBA" id="ARBA00023128"/>
    </source>
</evidence>
<evidence type="ECO:0000256" key="4">
    <source>
        <dbReference type="ARBA" id="ARBA00022980"/>
    </source>
</evidence>
<gene>
    <name evidence="9" type="ORF">QE152_g39343</name>
</gene>
<keyword evidence="10" id="KW-1185">Reference proteome</keyword>
<dbReference type="GO" id="GO:0006412">
    <property type="term" value="P:translation"/>
    <property type="evidence" value="ECO:0007669"/>
    <property type="project" value="InterPro"/>
</dbReference>
<keyword evidence="5" id="KW-0496">Mitochondrion</keyword>
<organism evidence="9 10">
    <name type="scientific">Popillia japonica</name>
    <name type="common">Japanese beetle</name>
    <dbReference type="NCBI Taxonomy" id="7064"/>
    <lineage>
        <taxon>Eukaryota</taxon>
        <taxon>Metazoa</taxon>
        <taxon>Ecdysozoa</taxon>
        <taxon>Arthropoda</taxon>
        <taxon>Hexapoda</taxon>
        <taxon>Insecta</taxon>
        <taxon>Pterygota</taxon>
        <taxon>Neoptera</taxon>
        <taxon>Endopterygota</taxon>
        <taxon>Coleoptera</taxon>
        <taxon>Polyphaga</taxon>
        <taxon>Scarabaeiformia</taxon>
        <taxon>Scarabaeidae</taxon>
        <taxon>Rutelinae</taxon>
        <taxon>Popillia</taxon>
    </lineage>
</organism>
<dbReference type="Gene3D" id="2.30.30.790">
    <property type="match status" value="1"/>
</dbReference>
<evidence type="ECO:0000313" key="9">
    <source>
        <dbReference type="EMBL" id="KAK9680129.1"/>
    </source>
</evidence>
<comment type="caution">
    <text evidence="9">The sequence shown here is derived from an EMBL/GenBank/DDBJ whole genome shotgun (WGS) entry which is preliminary data.</text>
</comment>
<dbReference type="GO" id="GO:0003735">
    <property type="term" value="F:structural constituent of ribosome"/>
    <property type="evidence" value="ECO:0007669"/>
    <property type="project" value="InterPro"/>
</dbReference>
<dbReference type="InterPro" id="IPR008991">
    <property type="entry name" value="Translation_prot_SH3-like_sf"/>
</dbReference>
<evidence type="ECO:0000256" key="3">
    <source>
        <dbReference type="ARBA" id="ARBA00022946"/>
    </source>
</evidence>
<dbReference type="GO" id="GO:0005762">
    <property type="term" value="C:mitochondrial large ribosomal subunit"/>
    <property type="evidence" value="ECO:0007669"/>
    <property type="project" value="TreeGrafter"/>
</dbReference>
<dbReference type="PANTHER" id="PTHR15680:SF9">
    <property type="entry name" value="LARGE RIBOSOMAL SUBUNIT PROTEIN BL19M"/>
    <property type="match status" value="1"/>
</dbReference>
<proteinExistence type="inferred from homology"/>
<evidence type="ECO:0000256" key="2">
    <source>
        <dbReference type="ARBA" id="ARBA00005781"/>
    </source>
</evidence>
<keyword evidence="4 9" id="KW-0689">Ribosomal protein</keyword>
<dbReference type="PANTHER" id="PTHR15680">
    <property type="entry name" value="RIBOSOMAL PROTEIN L19"/>
    <property type="match status" value="1"/>
</dbReference>
<dbReference type="InterPro" id="IPR001857">
    <property type="entry name" value="Ribosomal_bL19"/>
</dbReference>
<name>A0AAW1HU79_POPJA</name>
<dbReference type="Pfam" id="PF01245">
    <property type="entry name" value="Ribosomal_L19"/>
    <property type="match status" value="1"/>
</dbReference>
<reference evidence="9 10" key="1">
    <citation type="journal article" date="2024" name="BMC Genomics">
        <title>De novo assembly and annotation of Popillia japonica's genome with initial clues to its potential as an invasive pest.</title>
        <authorList>
            <person name="Cucini C."/>
            <person name="Boschi S."/>
            <person name="Funari R."/>
            <person name="Cardaioli E."/>
            <person name="Iannotti N."/>
            <person name="Marturano G."/>
            <person name="Paoli F."/>
            <person name="Bruttini M."/>
            <person name="Carapelli A."/>
            <person name="Frati F."/>
            <person name="Nardi F."/>
        </authorList>
    </citation>
    <scope>NUCLEOTIDE SEQUENCE [LARGE SCALE GENOMIC DNA]</scope>
    <source>
        <strain evidence="9">DMR45628</strain>
    </source>
</reference>
<protein>
    <recommendedName>
        <fullName evidence="7">Large ribosomal subunit protein bL19m</fullName>
    </recommendedName>
    <alternativeName>
        <fullName evidence="8">39S ribosomal protein L19, mitochondrial</fullName>
    </alternativeName>
</protein>
<keyword evidence="3" id="KW-0809">Transit peptide</keyword>
<evidence type="ECO:0000313" key="10">
    <source>
        <dbReference type="Proteomes" id="UP001458880"/>
    </source>
</evidence>